<dbReference type="STRING" id="299467.A0A443SR50"/>
<dbReference type="PANTHER" id="PTHR22427">
    <property type="entry name" value="GH15728P"/>
    <property type="match status" value="1"/>
</dbReference>
<protein>
    <recommendedName>
        <fullName evidence="2">BTB domain-containing protein</fullName>
    </recommendedName>
</protein>
<sequence length="1135" mass="127181">STRKASVEQPSPAFELKCAKEREKLRQQITRKLQQDLLALFESESFADFIVDCDLNSKKCHSCLFVKRVPSLYKELLNNFKVSASESCANNTFTRVRIPFSITTSNFFALLRKIYCDDDIRKDEVDLIRRLKNWTMENSANSVQSLNDSELSKSREENSASMDCDVSNLSEEEREMKKPRVVGCTNKLSDSLENSNIMSNSAVNSDNSLTNISFTNDEKINEDESSFVSGNSLDSGDEDNGPEFCGSSSSSQMVRSGTFDLLCQMSLEDALDKNIVKEDEESVQKPNSLNLFNEARICKNDRKVNNNETDEVDFANELDAETPVADPLQPSVPLKSPGSLFQFFVDVDSLPEVAAVKQKQKRSNSSGFMFIDINDCNNAPVASKAEKQFRSSSAFVVDATSKKSVSNNFDKRISQRSNSCQSASPRKLVRNEKVEGIKNEEIVLLPMSPIPRRKRVNQDITSRNNEKYKADAKQISDSGVMSCSWKSDAAKSDSSGNSHTQRVHGVRNQRNRSPSAHDDDSVYSEVSSIDSSMIKERQANIEERIEEQESLLNRTLESCSKLGEDLLKMFFDEINCDVLIEAEDREIKAHRCILVARSPYFAAMFTGEWIESQSNRISLKGFSYNSVHFALCHIYSGAIIIPKDNVNLAELAVLSDLLSLDTLKEVVLYELKKTYCHFFHKPCAECITGVIDCLVLSSECGLHSLYQRCLSWIGKYFHIVWPTKIFAGIHPESLLNACYQSTVNQMTPDNVLETILNCERLATSMPRVKWAEPIFALLASLMEDSCNFVAANNDLVVSSKAFIALGKGRSWNISTLENNLLAAMNSLTPDVGCKTLVQLSNILMVSETESAFGYGPYVDIYVSLVKKMYRHCERYLIHNAGAVANCQSWSLISPEVQQHIKDSAVIVFEFEKPLAPRPKLSSVSRSFSRSKKQETPDLVDRKEEKADRKLRRSPRPKSNSEDEIRPIQKMEYHIYDEVPVECGDKSGETYIEYGMKVGKVGRKPHSAEGAARRSQVAKVSPFINTAKLSNSDICDKGTQIACDSKTAALNDLCAEIDAESSLVNNCLQEAELLEQELTRKLAKQSLDSSLSRHSRARTHLRRNSNDTGSPRNQGHAKQRPSSGTCKPNSNRPPFK</sequence>
<feature type="domain" description="BTB" evidence="2">
    <location>
        <begin position="576"/>
        <end position="643"/>
    </location>
</feature>
<feature type="non-terminal residue" evidence="3">
    <location>
        <position position="1"/>
    </location>
</feature>
<feature type="region of interest" description="Disordered" evidence="1">
    <location>
        <begin position="918"/>
        <end position="966"/>
    </location>
</feature>
<comment type="caution">
    <text evidence="3">The sequence shown here is derived from an EMBL/GenBank/DDBJ whole genome shotgun (WGS) entry which is preliminary data.</text>
</comment>
<dbReference type="Pfam" id="PF26017">
    <property type="entry name" value="BACK_BTBD8"/>
    <property type="match status" value="1"/>
</dbReference>
<feature type="compositionally biased region" description="Polar residues" evidence="1">
    <location>
        <begin position="1119"/>
        <end position="1135"/>
    </location>
</feature>
<feature type="region of interest" description="Disordered" evidence="1">
    <location>
        <begin position="408"/>
        <end position="427"/>
    </location>
</feature>
<feature type="compositionally biased region" description="Low complexity" evidence="1">
    <location>
        <begin position="918"/>
        <end position="927"/>
    </location>
</feature>
<dbReference type="SMART" id="SM00225">
    <property type="entry name" value="BTB"/>
    <property type="match status" value="1"/>
</dbReference>
<organism evidence="3 4">
    <name type="scientific">Leptotrombidium deliense</name>
    <dbReference type="NCBI Taxonomy" id="299467"/>
    <lineage>
        <taxon>Eukaryota</taxon>
        <taxon>Metazoa</taxon>
        <taxon>Ecdysozoa</taxon>
        <taxon>Arthropoda</taxon>
        <taxon>Chelicerata</taxon>
        <taxon>Arachnida</taxon>
        <taxon>Acari</taxon>
        <taxon>Acariformes</taxon>
        <taxon>Trombidiformes</taxon>
        <taxon>Prostigmata</taxon>
        <taxon>Anystina</taxon>
        <taxon>Parasitengona</taxon>
        <taxon>Trombiculoidea</taxon>
        <taxon>Trombiculidae</taxon>
        <taxon>Leptotrombidium</taxon>
    </lineage>
</organism>
<evidence type="ECO:0000256" key="1">
    <source>
        <dbReference type="SAM" id="MobiDB-lite"/>
    </source>
</evidence>
<dbReference type="Gene3D" id="3.30.710.10">
    <property type="entry name" value="Potassium Channel Kv1.1, Chain A"/>
    <property type="match status" value="2"/>
</dbReference>
<feature type="compositionally biased region" description="Basic and acidic residues" evidence="1">
    <location>
        <begin position="464"/>
        <end position="473"/>
    </location>
</feature>
<feature type="compositionally biased region" description="Basic and acidic residues" evidence="1">
    <location>
        <begin position="931"/>
        <end position="947"/>
    </location>
</feature>
<feature type="compositionally biased region" description="Polar residues" evidence="1">
    <location>
        <begin position="415"/>
        <end position="424"/>
    </location>
</feature>
<dbReference type="OrthoDB" id="6513158at2759"/>
<feature type="region of interest" description="Disordered" evidence="1">
    <location>
        <begin position="221"/>
        <end position="251"/>
    </location>
</feature>
<feature type="region of interest" description="Disordered" evidence="1">
    <location>
        <begin position="145"/>
        <end position="181"/>
    </location>
</feature>
<reference evidence="3 4" key="1">
    <citation type="journal article" date="2018" name="Gigascience">
        <title>Genomes of trombidid mites reveal novel predicted allergens and laterally-transferred genes associated with secondary metabolism.</title>
        <authorList>
            <person name="Dong X."/>
            <person name="Chaisiri K."/>
            <person name="Xia D."/>
            <person name="Armstrong S.D."/>
            <person name="Fang Y."/>
            <person name="Donnelly M.J."/>
            <person name="Kadowaki T."/>
            <person name="McGarry J.W."/>
            <person name="Darby A.C."/>
            <person name="Makepeace B.L."/>
        </authorList>
    </citation>
    <scope>NUCLEOTIDE SEQUENCE [LARGE SCALE GENOMIC DNA]</scope>
    <source>
        <strain evidence="3">UoL-UT</strain>
    </source>
</reference>
<proteinExistence type="predicted"/>
<feature type="compositionally biased region" description="Low complexity" evidence="1">
    <location>
        <begin position="486"/>
        <end position="495"/>
    </location>
</feature>
<dbReference type="CDD" id="cd18490">
    <property type="entry name" value="BACK_BTBD8"/>
    <property type="match status" value="1"/>
</dbReference>
<feature type="non-terminal residue" evidence="3">
    <location>
        <position position="1135"/>
    </location>
</feature>
<dbReference type="InterPro" id="IPR000210">
    <property type="entry name" value="BTB/POZ_dom"/>
</dbReference>
<keyword evidence="4" id="KW-1185">Reference proteome</keyword>
<dbReference type="SUPFAM" id="SSF54695">
    <property type="entry name" value="POZ domain"/>
    <property type="match status" value="1"/>
</dbReference>
<dbReference type="VEuPathDB" id="VectorBase:LDEU002043"/>
<dbReference type="InterPro" id="IPR011333">
    <property type="entry name" value="SKP1/BTB/POZ_sf"/>
</dbReference>
<dbReference type="PROSITE" id="PS50097">
    <property type="entry name" value="BTB"/>
    <property type="match status" value="1"/>
</dbReference>
<dbReference type="InterPro" id="IPR043225">
    <property type="entry name" value="BACK_BTBD8"/>
</dbReference>
<dbReference type="EMBL" id="NCKV01000686">
    <property type="protein sequence ID" value="RWS29994.1"/>
    <property type="molecule type" value="Genomic_DNA"/>
</dbReference>
<feature type="region of interest" description="Disordered" evidence="1">
    <location>
        <begin position="454"/>
        <end position="473"/>
    </location>
</feature>
<evidence type="ECO:0000259" key="2">
    <source>
        <dbReference type="PROSITE" id="PS50097"/>
    </source>
</evidence>
<feature type="compositionally biased region" description="Basic residues" evidence="1">
    <location>
        <begin position="501"/>
        <end position="510"/>
    </location>
</feature>
<name>A0A443SR50_9ACAR</name>
<accession>A0A443SR50</accession>
<feature type="region of interest" description="Disordered" evidence="1">
    <location>
        <begin position="1084"/>
        <end position="1135"/>
    </location>
</feature>
<dbReference type="AlphaFoldDB" id="A0A443SR50"/>
<feature type="region of interest" description="Disordered" evidence="1">
    <location>
        <begin position="486"/>
        <end position="527"/>
    </location>
</feature>
<dbReference type="PANTHER" id="PTHR22427:SF7">
    <property type="entry name" value="GH15728P"/>
    <property type="match status" value="1"/>
</dbReference>
<gene>
    <name evidence="3" type="ORF">B4U80_05015</name>
</gene>
<dbReference type="Proteomes" id="UP000288716">
    <property type="component" value="Unassembled WGS sequence"/>
</dbReference>
<dbReference type="CDD" id="cd18286">
    <property type="entry name" value="BTB2_POZ_BTBD8"/>
    <property type="match status" value="1"/>
</dbReference>
<dbReference type="Pfam" id="PF00651">
    <property type="entry name" value="BTB"/>
    <property type="match status" value="1"/>
</dbReference>
<evidence type="ECO:0000313" key="4">
    <source>
        <dbReference type="Proteomes" id="UP000288716"/>
    </source>
</evidence>
<evidence type="ECO:0000313" key="3">
    <source>
        <dbReference type="EMBL" id="RWS29994.1"/>
    </source>
</evidence>
<feature type="compositionally biased region" description="Basic residues" evidence="1">
    <location>
        <begin position="1092"/>
        <end position="1102"/>
    </location>
</feature>